<dbReference type="STRING" id="408657.SAMN04487995_0364"/>
<dbReference type="RefSeq" id="WP_090331336.1">
    <property type="nucleotide sequence ID" value="NZ_FNXY01000001.1"/>
</dbReference>
<dbReference type="AlphaFoldDB" id="A0A1H6QCF6"/>
<organism evidence="1 2">
    <name type="scientific">Dyadobacter koreensis</name>
    <dbReference type="NCBI Taxonomy" id="408657"/>
    <lineage>
        <taxon>Bacteria</taxon>
        <taxon>Pseudomonadati</taxon>
        <taxon>Bacteroidota</taxon>
        <taxon>Cytophagia</taxon>
        <taxon>Cytophagales</taxon>
        <taxon>Spirosomataceae</taxon>
        <taxon>Dyadobacter</taxon>
    </lineage>
</organism>
<reference evidence="1 2" key="1">
    <citation type="submission" date="2016-10" db="EMBL/GenBank/DDBJ databases">
        <authorList>
            <person name="de Groot N.N."/>
        </authorList>
    </citation>
    <scope>NUCLEOTIDE SEQUENCE [LARGE SCALE GENOMIC DNA]</scope>
    <source>
        <strain evidence="1 2">DSM 19938</strain>
    </source>
</reference>
<sequence length="396" mass="45198">MEETNALKWLEDLIEIRINPAKTNVNQLSEHQIKTMLQTFELKKHILQNHLRSLARHPTHSARQRVKQSRIDQTLRALNKAAYEHYQSPAIVSDPAKTLFLAITEGIGELIIFLDLNGKSPVDIDQIIPIQYLEECRALLSARISGIQPVLMATVSDSGLLALILDSFHDLTLNRPLPYTFRDLHYRKALVNSLDTLIRQPGQPRLDQQVIALLVYYNFNKKTFASYYTALIANNMQAAGSESARFELLLFEYKNFKQLPKKTGIRLTPTSPDLKKMIGRWFSHEISYLKNKTRWIIPAGHPTIPADDNSSIDPKIKLDMSVDQIAVLIRVLLDCGVVRNVSTSELCRQISRWIKTEKAEHISADSLRRKVSSPEDRDKQQVLAILEKLCASLKQF</sequence>
<proteinExistence type="predicted"/>
<dbReference type="OrthoDB" id="636834at2"/>
<accession>A0A1H6QCF6</accession>
<name>A0A1H6QCF6_9BACT</name>
<keyword evidence="2" id="KW-1185">Reference proteome</keyword>
<evidence type="ECO:0000313" key="2">
    <source>
        <dbReference type="Proteomes" id="UP000199532"/>
    </source>
</evidence>
<protein>
    <submittedName>
        <fullName evidence="1">Uncharacterized protein</fullName>
    </submittedName>
</protein>
<gene>
    <name evidence="1" type="ORF">SAMN04487995_0364</name>
</gene>
<dbReference type="Proteomes" id="UP000199532">
    <property type="component" value="Unassembled WGS sequence"/>
</dbReference>
<evidence type="ECO:0000313" key="1">
    <source>
        <dbReference type="EMBL" id="SEI39536.1"/>
    </source>
</evidence>
<dbReference type="EMBL" id="FNXY01000001">
    <property type="protein sequence ID" value="SEI39536.1"/>
    <property type="molecule type" value="Genomic_DNA"/>
</dbReference>